<dbReference type="GO" id="GO:0030154">
    <property type="term" value="P:cell differentiation"/>
    <property type="evidence" value="ECO:0007669"/>
    <property type="project" value="TreeGrafter"/>
</dbReference>
<comment type="caution">
    <text evidence="1">The sequence shown here is derived from an EMBL/GenBank/DDBJ whole genome shotgun (WGS) entry which is preliminary data.</text>
</comment>
<keyword evidence="2" id="KW-1185">Reference proteome</keyword>
<dbReference type="GO" id="GO:0002088">
    <property type="term" value="P:lens development in camera-type eye"/>
    <property type="evidence" value="ECO:0007669"/>
    <property type="project" value="TreeGrafter"/>
</dbReference>
<dbReference type="EMBL" id="AKHW03004278">
    <property type="protein sequence ID" value="KYO30228.1"/>
    <property type="molecule type" value="Genomic_DNA"/>
</dbReference>
<dbReference type="Proteomes" id="UP000050525">
    <property type="component" value="Unassembled WGS sequence"/>
</dbReference>
<dbReference type="AlphaFoldDB" id="A0A151N0G3"/>
<organism evidence="1 2">
    <name type="scientific">Alligator mississippiensis</name>
    <name type="common">American alligator</name>
    <dbReference type="NCBI Taxonomy" id="8496"/>
    <lineage>
        <taxon>Eukaryota</taxon>
        <taxon>Metazoa</taxon>
        <taxon>Chordata</taxon>
        <taxon>Craniata</taxon>
        <taxon>Vertebrata</taxon>
        <taxon>Euteleostomi</taxon>
        <taxon>Archelosauria</taxon>
        <taxon>Archosauria</taxon>
        <taxon>Crocodylia</taxon>
        <taxon>Alligatoridae</taxon>
        <taxon>Alligatorinae</taxon>
        <taxon>Alligator</taxon>
    </lineage>
</organism>
<gene>
    <name evidence="1" type="ORF">Y1Q_0022446</name>
</gene>
<evidence type="ECO:0000313" key="2">
    <source>
        <dbReference type="Proteomes" id="UP000050525"/>
    </source>
</evidence>
<dbReference type="PANTHER" id="PTHR23039:SF5">
    <property type="entry name" value="ACTIN REMODELING REGULATOR NHS"/>
    <property type="match status" value="1"/>
</dbReference>
<sequence>MPFAKRIVEPQWLCRRQPAASVLLEEGGSEEEEDDGGMLDLGAVSNVALSRVLRQLSAVARHAGALFQELEGELQGTQRRVRTLHGRLAAAQGALHGLDPKQEAVHTRIGILIKYLLQNQT</sequence>
<dbReference type="Gene3D" id="1.20.5.340">
    <property type="match status" value="1"/>
</dbReference>
<dbReference type="STRING" id="8496.A0A151N0G3"/>
<dbReference type="PANTHER" id="PTHR23039">
    <property type="entry name" value="NANCE-HORAN SYNDROME PROTEIN"/>
    <property type="match status" value="1"/>
</dbReference>
<reference evidence="1 2" key="1">
    <citation type="journal article" date="2012" name="Genome Biol.">
        <title>Sequencing three crocodilian genomes to illuminate the evolution of archosaurs and amniotes.</title>
        <authorList>
            <person name="St John J.A."/>
            <person name="Braun E.L."/>
            <person name="Isberg S.R."/>
            <person name="Miles L.G."/>
            <person name="Chong A.Y."/>
            <person name="Gongora J."/>
            <person name="Dalzell P."/>
            <person name="Moran C."/>
            <person name="Bed'hom B."/>
            <person name="Abzhanov A."/>
            <person name="Burgess S.C."/>
            <person name="Cooksey A.M."/>
            <person name="Castoe T.A."/>
            <person name="Crawford N.G."/>
            <person name="Densmore L.D."/>
            <person name="Drew J.C."/>
            <person name="Edwards S.V."/>
            <person name="Faircloth B.C."/>
            <person name="Fujita M.K."/>
            <person name="Greenwold M.J."/>
            <person name="Hoffmann F.G."/>
            <person name="Howard J.M."/>
            <person name="Iguchi T."/>
            <person name="Janes D.E."/>
            <person name="Khan S.Y."/>
            <person name="Kohno S."/>
            <person name="de Koning A.J."/>
            <person name="Lance S.L."/>
            <person name="McCarthy F.M."/>
            <person name="McCormack J.E."/>
            <person name="Merchant M.E."/>
            <person name="Peterson D.G."/>
            <person name="Pollock D.D."/>
            <person name="Pourmand N."/>
            <person name="Raney B.J."/>
            <person name="Roessler K.A."/>
            <person name="Sanford J.R."/>
            <person name="Sawyer R.H."/>
            <person name="Schmidt C.J."/>
            <person name="Triplett E.W."/>
            <person name="Tuberville T.D."/>
            <person name="Venegas-Anaya M."/>
            <person name="Howard J.T."/>
            <person name="Jarvis E.D."/>
            <person name="Guillette L.J.Jr."/>
            <person name="Glenn T.C."/>
            <person name="Green R.E."/>
            <person name="Ray D.A."/>
        </authorList>
    </citation>
    <scope>NUCLEOTIDE SEQUENCE [LARGE SCALE GENOMIC DNA]</scope>
    <source>
        <strain evidence="1">KSC_2009_1</strain>
    </source>
</reference>
<name>A0A151N0G3_ALLMI</name>
<evidence type="ECO:0000313" key="1">
    <source>
        <dbReference type="EMBL" id="KYO30228.1"/>
    </source>
</evidence>
<proteinExistence type="predicted"/>
<protein>
    <submittedName>
        <fullName evidence="1">Uncharacterized protein</fullName>
    </submittedName>
</protein>
<accession>A0A151N0G3</accession>